<evidence type="ECO:0000313" key="2">
    <source>
        <dbReference type="EMBL" id="GGJ15289.1"/>
    </source>
</evidence>
<reference evidence="2" key="1">
    <citation type="journal article" date="2014" name="Int. J. Syst. Evol. Microbiol.">
        <title>Complete genome sequence of Corynebacterium casei LMG S-19264T (=DSM 44701T), isolated from a smear-ripened cheese.</title>
        <authorList>
            <consortium name="US DOE Joint Genome Institute (JGI-PGF)"/>
            <person name="Walter F."/>
            <person name="Albersmeier A."/>
            <person name="Kalinowski J."/>
            <person name="Ruckert C."/>
        </authorList>
    </citation>
    <scope>NUCLEOTIDE SEQUENCE</scope>
    <source>
        <strain evidence="2">JCM 14359</strain>
    </source>
</reference>
<evidence type="ECO:0000313" key="3">
    <source>
        <dbReference type="Proteomes" id="UP000653099"/>
    </source>
</evidence>
<reference evidence="2" key="2">
    <citation type="submission" date="2020-09" db="EMBL/GenBank/DDBJ databases">
        <authorList>
            <person name="Sun Q."/>
            <person name="Ohkuma M."/>
        </authorList>
    </citation>
    <scope>NUCLEOTIDE SEQUENCE</scope>
    <source>
        <strain evidence="2">JCM 14359</strain>
    </source>
</reference>
<comment type="caution">
    <text evidence="2">The sequence shown here is derived from an EMBL/GenBank/DDBJ whole genome shotgun (WGS) entry which is preliminary data.</text>
</comment>
<dbReference type="Proteomes" id="UP000653099">
    <property type="component" value="Unassembled WGS sequence"/>
</dbReference>
<name>A0A830EKU1_9EURY</name>
<dbReference type="AlphaFoldDB" id="A0A830EKU1"/>
<dbReference type="RefSeq" id="WP_188788191.1">
    <property type="nucleotide sequence ID" value="NZ_BMOC01000022.1"/>
</dbReference>
<accession>A0A830EKU1</accession>
<feature type="compositionally biased region" description="Low complexity" evidence="1">
    <location>
        <begin position="160"/>
        <end position="171"/>
    </location>
</feature>
<protein>
    <submittedName>
        <fullName evidence="2">Uncharacterized protein</fullName>
    </submittedName>
</protein>
<dbReference type="EMBL" id="BMOC01000022">
    <property type="protein sequence ID" value="GGJ15289.1"/>
    <property type="molecule type" value="Genomic_DNA"/>
</dbReference>
<proteinExistence type="predicted"/>
<keyword evidence="3" id="KW-1185">Reference proteome</keyword>
<feature type="compositionally biased region" description="Basic and acidic residues" evidence="1">
    <location>
        <begin position="67"/>
        <end position="81"/>
    </location>
</feature>
<evidence type="ECO:0000256" key="1">
    <source>
        <dbReference type="SAM" id="MobiDB-lite"/>
    </source>
</evidence>
<feature type="compositionally biased region" description="Low complexity" evidence="1">
    <location>
        <begin position="56"/>
        <end position="66"/>
    </location>
</feature>
<feature type="region of interest" description="Disordered" evidence="1">
    <location>
        <begin position="50"/>
        <end position="105"/>
    </location>
</feature>
<feature type="region of interest" description="Disordered" evidence="1">
    <location>
        <begin position="149"/>
        <end position="181"/>
    </location>
</feature>
<sequence>MSTQSRTTLIRAVRRNLNLRIRTLEDLAAGRKNPTDRRASIIEKRRSLISAFGGETSSRTRTNRSPSRSDTETKTEEKNETDQDDSTVTPKDGVNIELESPSDEEIQAANTLAEEHKNADEIALVEKGSIQVKDSSSTTFSVKISEILNGEEDSGPDTVPAASPSMAQAAANKRGSDQVDG</sequence>
<organism evidence="2 3">
    <name type="scientific">Halobellus salinus</name>
    <dbReference type="NCBI Taxonomy" id="931585"/>
    <lineage>
        <taxon>Archaea</taxon>
        <taxon>Methanobacteriati</taxon>
        <taxon>Methanobacteriota</taxon>
        <taxon>Stenosarchaea group</taxon>
        <taxon>Halobacteria</taxon>
        <taxon>Halobacteriales</taxon>
        <taxon>Haloferacaceae</taxon>
        <taxon>Halobellus</taxon>
    </lineage>
</organism>
<gene>
    <name evidence="2" type="ORF">GCM10008995_26380</name>
</gene>